<dbReference type="GeneID" id="111471542"/>
<evidence type="ECO:0000256" key="4">
    <source>
        <dbReference type="ARBA" id="ARBA00023136"/>
    </source>
</evidence>
<keyword evidence="4 5" id="KW-0472">Membrane</keyword>
<evidence type="ECO:0000313" key="8">
    <source>
        <dbReference type="RefSeq" id="XP_022973033.1"/>
    </source>
</evidence>
<evidence type="ECO:0000256" key="1">
    <source>
        <dbReference type="ARBA" id="ARBA00004141"/>
    </source>
</evidence>
<accession>A0A6J1IBV3</accession>
<reference evidence="8" key="1">
    <citation type="submission" date="2025-08" db="UniProtKB">
        <authorList>
            <consortium name="RefSeq"/>
        </authorList>
    </citation>
    <scope>IDENTIFICATION</scope>
    <source>
        <tissue evidence="8">Young leaves</tissue>
    </source>
</reference>
<dbReference type="Pfam" id="PF06813">
    <property type="entry name" value="Nodulin-like"/>
    <property type="match status" value="1"/>
</dbReference>
<gene>
    <name evidence="8" type="primary">LOC111471542</name>
</gene>
<dbReference type="InterPro" id="IPR010658">
    <property type="entry name" value="Nodulin-like"/>
</dbReference>
<dbReference type="PANTHER" id="PTHR21576:SF22">
    <property type="entry name" value="F25A4.25 PROTEIN"/>
    <property type="match status" value="1"/>
</dbReference>
<feature type="transmembrane region" description="Helical" evidence="5">
    <location>
        <begin position="80"/>
        <end position="101"/>
    </location>
</feature>
<dbReference type="GO" id="GO:0016020">
    <property type="term" value="C:membrane"/>
    <property type="evidence" value="ECO:0007669"/>
    <property type="project" value="UniProtKB-SubCell"/>
</dbReference>
<evidence type="ECO:0000256" key="3">
    <source>
        <dbReference type="ARBA" id="ARBA00022989"/>
    </source>
</evidence>
<keyword evidence="3 5" id="KW-1133">Transmembrane helix</keyword>
<evidence type="ECO:0000256" key="2">
    <source>
        <dbReference type="ARBA" id="ARBA00022692"/>
    </source>
</evidence>
<keyword evidence="2 5" id="KW-0812">Transmembrane</keyword>
<dbReference type="RefSeq" id="XP_022973033.1">
    <property type="nucleotide sequence ID" value="XM_023117265.1"/>
</dbReference>
<dbReference type="Proteomes" id="UP000504608">
    <property type="component" value="Unplaced"/>
</dbReference>
<comment type="subcellular location">
    <subcellularLocation>
        <location evidence="1">Membrane</location>
        <topology evidence="1">Multi-pass membrane protein</topology>
    </subcellularLocation>
</comment>
<name>A0A6J1IBV3_CUCMA</name>
<dbReference type="AlphaFoldDB" id="A0A6J1IBV3"/>
<protein>
    <submittedName>
        <fullName evidence="8">Uncharacterized protein LOC111471542</fullName>
    </submittedName>
</protein>
<evidence type="ECO:0000313" key="7">
    <source>
        <dbReference type="Proteomes" id="UP000504608"/>
    </source>
</evidence>
<feature type="transmembrane region" description="Helical" evidence="5">
    <location>
        <begin position="108"/>
        <end position="127"/>
    </location>
</feature>
<dbReference type="OrthoDB" id="410267at2759"/>
<keyword evidence="7" id="KW-1185">Reference proteome</keyword>
<feature type="domain" description="Nodulin-like" evidence="6">
    <location>
        <begin position="8"/>
        <end position="162"/>
    </location>
</feature>
<dbReference type="PANTHER" id="PTHR21576">
    <property type="entry name" value="UNCHARACTERIZED NODULIN-LIKE PROTEIN"/>
    <property type="match status" value="1"/>
</dbReference>
<evidence type="ECO:0000259" key="6">
    <source>
        <dbReference type="Pfam" id="PF06813"/>
    </source>
</evidence>
<proteinExistence type="predicted"/>
<dbReference type="KEGG" id="cmax:111471542"/>
<feature type="transmembrane region" description="Helical" evidence="5">
    <location>
        <begin position="139"/>
        <end position="162"/>
    </location>
</feature>
<evidence type="ECO:0000256" key="5">
    <source>
        <dbReference type="SAM" id="Phobius"/>
    </source>
</evidence>
<sequence length="164" mass="17535">MEAPPSNRWIATVASIWIQCICGPSYTFGIYSSALKSSQNYSQSTLDTVSVFKDIGATAGVLAGLLDSAVVSTDRPRPPWIVLSVGAIQCFLGYIFIWAAVSGLIPRPPVWAMCLFMFLAVHAQVFFNTANVVTGVHNFQLYGGTIIGILKGFLGLSGAVLIQS</sequence>
<organism evidence="7 8">
    <name type="scientific">Cucurbita maxima</name>
    <name type="common">Pumpkin</name>
    <name type="synonym">Winter squash</name>
    <dbReference type="NCBI Taxonomy" id="3661"/>
    <lineage>
        <taxon>Eukaryota</taxon>
        <taxon>Viridiplantae</taxon>
        <taxon>Streptophyta</taxon>
        <taxon>Embryophyta</taxon>
        <taxon>Tracheophyta</taxon>
        <taxon>Spermatophyta</taxon>
        <taxon>Magnoliopsida</taxon>
        <taxon>eudicotyledons</taxon>
        <taxon>Gunneridae</taxon>
        <taxon>Pentapetalae</taxon>
        <taxon>rosids</taxon>
        <taxon>fabids</taxon>
        <taxon>Cucurbitales</taxon>
        <taxon>Cucurbitaceae</taxon>
        <taxon>Cucurbiteae</taxon>
        <taxon>Cucurbita</taxon>
    </lineage>
</organism>